<dbReference type="RefSeq" id="WP_086678793.1">
    <property type="nucleotide sequence ID" value="NZ_FNUJ01000006.1"/>
</dbReference>
<dbReference type="Gene3D" id="3.40.190.10">
    <property type="entry name" value="Periplasmic binding protein-like II"/>
    <property type="match status" value="2"/>
</dbReference>
<feature type="signal peptide" evidence="1">
    <location>
        <begin position="1"/>
        <end position="18"/>
    </location>
</feature>
<sequence length="420" mass="44298">MKFARTAACLLAATAVTAGCSSGPGSADGGDNALTIAATTNEKPAMDAVVEEYKKANPGLDVHVTYAALDQYQTTVRTQLSSGTAPDVLFVWPGNGNPVTVTVAAGAGYLEDLSAHSWANQIPEGLKSVSQLKGKTYIAPVAFSGIGAVYNTTALTQAGLTAPKTWSDVLAFCAAAKQKGKTAYALGAQTNWVTQLIDYALTPTLVYGPQPQFSQQMTDGKATFAGSGWQTALDKYLQMQKQGCFNSGELGTSYEASLSMVAKGDALGVVQVNSAVAAMKKEAAQGTTFDLQPLPATDDATQTRMAGAAGSSYGMNAKAPHKQAALKFIDWLMSPTAMNRYAETNSALPSIPNDQFSVDPALKTLQQYQKDGKTFPFMDQQWPNARVQQVHFAAVQDLLGGRTTPAEAVQKMDEAYRQGA</sequence>
<name>A0A1H5R481_9PSEU</name>
<dbReference type="STRING" id="218821.SAMN05421837_106124"/>
<dbReference type="InterPro" id="IPR006059">
    <property type="entry name" value="SBP"/>
</dbReference>
<dbReference type="PANTHER" id="PTHR43649:SF12">
    <property type="entry name" value="DIACETYLCHITOBIOSE BINDING PROTEIN DASA"/>
    <property type="match status" value="1"/>
</dbReference>
<dbReference type="PROSITE" id="PS51257">
    <property type="entry name" value="PROKAR_LIPOPROTEIN"/>
    <property type="match status" value="1"/>
</dbReference>
<accession>A0A1H5R481</accession>
<organism evidence="2 3">
    <name type="scientific">Amycolatopsis pretoriensis</name>
    <dbReference type="NCBI Taxonomy" id="218821"/>
    <lineage>
        <taxon>Bacteria</taxon>
        <taxon>Bacillati</taxon>
        <taxon>Actinomycetota</taxon>
        <taxon>Actinomycetes</taxon>
        <taxon>Pseudonocardiales</taxon>
        <taxon>Pseudonocardiaceae</taxon>
        <taxon>Amycolatopsis</taxon>
    </lineage>
</organism>
<evidence type="ECO:0000313" key="3">
    <source>
        <dbReference type="Proteomes" id="UP000198878"/>
    </source>
</evidence>
<feature type="chain" id="PRO_5039540062" evidence="1">
    <location>
        <begin position="19"/>
        <end position="420"/>
    </location>
</feature>
<dbReference type="Proteomes" id="UP000198878">
    <property type="component" value="Unassembled WGS sequence"/>
</dbReference>
<reference evidence="3" key="1">
    <citation type="submission" date="2016-10" db="EMBL/GenBank/DDBJ databases">
        <authorList>
            <person name="Varghese N."/>
            <person name="Submissions S."/>
        </authorList>
    </citation>
    <scope>NUCLEOTIDE SEQUENCE [LARGE SCALE GENOMIC DNA]</scope>
    <source>
        <strain evidence="3">DSM 44654</strain>
    </source>
</reference>
<gene>
    <name evidence="2" type="ORF">SAMN05421837_106124</name>
</gene>
<dbReference type="SUPFAM" id="SSF53850">
    <property type="entry name" value="Periplasmic binding protein-like II"/>
    <property type="match status" value="1"/>
</dbReference>
<dbReference type="AlphaFoldDB" id="A0A1H5R481"/>
<evidence type="ECO:0000313" key="2">
    <source>
        <dbReference type="EMBL" id="SEF32207.1"/>
    </source>
</evidence>
<dbReference type="InterPro" id="IPR050490">
    <property type="entry name" value="Bact_solute-bd_prot1"/>
</dbReference>
<keyword evidence="3" id="KW-1185">Reference proteome</keyword>
<dbReference type="EMBL" id="FNUJ01000006">
    <property type="protein sequence ID" value="SEF32207.1"/>
    <property type="molecule type" value="Genomic_DNA"/>
</dbReference>
<dbReference type="OrthoDB" id="2509690at2"/>
<dbReference type="Pfam" id="PF13416">
    <property type="entry name" value="SBP_bac_8"/>
    <property type="match status" value="1"/>
</dbReference>
<protein>
    <submittedName>
        <fullName evidence="2">Raffinose/stachyose/melibiose transport system substrate-binding protein</fullName>
    </submittedName>
</protein>
<evidence type="ECO:0000256" key="1">
    <source>
        <dbReference type="SAM" id="SignalP"/>
    </source>
</evidence>
<dbReference type="PANTHER" id="PTHR43649">
    <property type="entry name" value="ARABINOSE-BINDING PROTEIN-RELATED"/>
    <property type="match status" value="1"/>
</dbReference>
<proteinExistence type="predicted"/>
<keyword evidence="1" id="KW-0732">Signal</keyword>